<dbReference type="Gene3D" id="1.10.3360.10">
    <property type="entry name" value="VPA0735-like domain"/>
    <property type="match status" value="1"/>
</dbReference>
<feature type="domain" description="DUF1254" evidence="3">
    <location>
        <begin position="66"/>
        <end position="196"/>
    </location>
</feature>
<dbReference type="PANTHER" id="PTHR36509">
    <property type="entry name" value="BLL3101 PROTEIN"/>
    <property type="match status" value="1"/>
</dbReference>
<keyword evidence="5" id="KW-1185">Reference proteome</keyword>
<proteinExistence type="predicted"/>
<dbReference type="EMBL" id="SJPJ01000001">
    <property type="protein sequence ID" value="TWT80434.1"/>
    <property type="molecule type" value="Genomic_DNA"/>
</dbReference>
<dbReference type="OrthoDB" id="272779at2"/>
<protein>
    <recommendedName>
        <fullName evidence="6">DUF1254 domain-containing protein</fullName>
    </recommendedName>
</protein>
<dbReference type="Pfam" id="PF06863">
    <property type="entry name" value="DUF1254"/>
    <property type="match status" value="1"/>
</dbReference>
<feature type="signal peptide" evidence="1">
    <location>
        <begin position="1"/>
        <end position="25"/>
    </location>
</feature>
<evidence type="ECO:0008006" key="6">
    <source>
        <dbReference type="Google" id="ProtNLM"/>
    </source>
</evidence>
<comment type="caution">
    <text evidence="4">The sequence shown here is derived from an EMBL/GenBank/DDBJ whole genome shotgun (WGS) entry which is preliminary data.</text>
</comment>
<dbReference type="Gene3D" id="2.60.120.600">
    <property type="entry name" value="Domain of unknown function DUF1214, C-terminal domain"/>
    <property type="match status" value="1"/>
</dbReference>
<name>A0A5C5YZG8_9BACT</name>
<keyword evidence="1" id="KW-0732">Signal</keyword>
<dbReference type="InterPro" id="IPR037049">
    <property type="entry name" value="DUF1214_C_sf"/>
</dbReference>
<evidence type="ECO:0000259" key="2">
    <source>
        <dbReference type="Pfam" id="PF06742"/>
    </source>
</evidence>
<dbReference type="PANTHER" id="PTHR36509:SF3">
    <property type="entry name" value="SIGNAL PEPTIDE PROTEIN"/>
    <property type="match status" value="1"/>
</dbReference>
<dbReference type="InterPro" id="IPR037050">
    <property type="entry name" value="DUF1254_sf"/>
</dbReference>
<feature type="chain" id="PRO_5023038510" description="DUF1254 domain-containing protein" evidence="1">
    <location>
        <begin position="26"/>
        <end position="470"/>
    </location>
</feature>
<dbReference type="Gene3D" id="2.60.40.1610">
    <property type="entry name" value="Domain of unknown function DUF1254"/>
    <property type="match status" value="1"/>
</dbReference>
<evidence type="ECO:0000259" key="3">
    <source>
        <dbReference type="Pfam" id="PF06863"/>
    </source>
</evidence>
<sequence precursor="true">MKIPFRELTTWTAAAAVALCSYAKAAEGLEHQMMVQRACEAAIWAMPAAAMIDFEKATKRDLGGDVNDVVYVSKPFASRHGFLTANDVTPYAWSSMSTEDGPLVVEVPPANDKVGYFGTIVDAWDVPLIDVGTTGHDKGKGAKYLLLPPGHEGDIPEGYVAVPATTYNSGFSFRPVMKADATFEDTTAYAKELKIYHLSEADNPPATKHIDAFPKKYGSLPTYDMTYFQDIYDVINREPVREQDKAMMALLAGIGIEKGKPFEPTADQEKAMLEGLSRAYDWMQAYFTTDGKAVLPWWEDRKWYMWNFAEGQAEAGFPYVTEDRILIDERSGGSFFWITYLPKNLGGGTFYLTGLRTADGEMFNGKDTYKLTVPPDTPANDFWSVIVYSMKSKGFVEDVDRVGLSSRQLDQMKKNADGSVDIYFAPKPVENFESNTIPTGEDFFLLFRLYGPDKSFFTKKWKLDDVQKIR</sequence>
<dbReference type="InterPro" id="IPR010621">
    <property type="entry name" value="DUF1214"/>
</dbReference>
<dbReference type="InterPro" id="IPR010679">
    <property type="entry name" value="DUF1254"/>
</dbReference>
<reference evidence="4 5" key="1">
    <citation type="submission" date="2019-02" db="EMBL/GenBank/DDBJ databases">
        <title>Deep-cultivation of Planctomycetes and their phenomic and genomic characterization uncovers novel biology.</title>
        <authorList>
            <person name="Wiegand S."/>
            <person name="Jogler M."/>
            <person name="Boedeker C."/>
            <person name="Pinto D."/>
            <person name="Vollmers J."/>
            <person name="Rivas-Marin E."/>
            <person name="Kohn T."/>
            <person name="Peeters S.H."/>
            <person name="Heuer A."/>
            <person name="Rast P."/>
            <person name="Oberbeckmann S."/>
            <person name="Bunk B."/>
            <person name="Jeske O."/>
            <person name="Meyerdierks A."/>
            <person name="Storesund J.E."/>
            <person name="Kallscheuer N."/>
            <person name="Luecker S."/>
            <person name="Lage O.M."/>
            <person name="Pohl T."/>
            <person name="Merkel B.J."/>
            <person name="Hornburger P."/>
            <person name="Mueller R.-W."/>
            <person name="Bruemmer F."/>
            <person name="Labrenz M."/>
            <person name="Spormann A.M."/>
            <person name="Op Den Camp H."/>
            <person name="Overmann J."/>
            <person name="Amann R."/>
            <person name="Jetten M.S.M."/>
            <person name="Mascher T."/>
            <person name="Medema M.H."/>
            <person name="Devos D.P."/>
            <person name="Kaster A.-K."/>
            <person name="Ovreas L."/>
            <person name="Rohde M."/>
            <person name="Galperin M.Y."/>
            <person name="Jogler C."/>
        </authorList>
    </citation>
    <scope>NUCLEOTIDE SEQUENCE [LARGE SCALE GENOMIC DNA]</scope>
    <source>
        <strain evidence="4 5">CA13</strain>
    </source>
</reference>
<evidence type="ECO:0000313" key="5">
    <source>
        <dbReference type="Proteomes" id="UP000315010"/>
    </source>
</evidence>
<dbReference type="Pfam" id="PF06742">
    <property type="entry name" value="DUF1214"/>
    <property type="match status" value="1"/>
</dbReference>
<evidence type="ECO:0000256" key="1">
    <source>
        <dbReference type="SAM" id="SignalP"/>
    </source>
</evidence>
<organism evidence="4 5">
    <name type="scientific">Novipirellula herctigrandis</name>
    <dbReference type="NCBI Taxonomy" id="2527986"/>
    <lineage>
        <taxon>Bacteria</taxon>
        <taxon>Pseudomonadati</taxon>
        <taxon>Planctomycetota</taxon>
        <taxon>Planctomycetia</taxon>
        <taxon>Pirellulales</taxon>
        <taxon>Pirellulaceae</taxon>
        <taxon>Novipirellula</taxon>
    </lineage>
</organism>
<accession>A0A5C5YZG8</accession>
<dbReference type="AlphaFoldDB" id="A0A5C5YZG8"/>
<evidence type="ECO:0000313" key="4">
    <source>
        <dbReference type="EMBL" id="TWT80434.1"/>
    </source>
</evidence>
<dbReference type="Proteomes" id="UP000315010">
    <property type="component" value="Unassembled WGS sequence"/>
</dbReference>
<feature type="domain" description="DUF1214" evidence="2">
    <location>
        <begin position="349"/>
        <end position="454"/>
    </location>
</feature>
<dbReference type="RefSeq" id="WP_146395459.1">
    <property type="nucleotide sequence ID" value="NZ_SJPJ01000001.1"/>
</dbReference>
<dbReference type="SUPFAM" id="SSF160935">
    <property type="entry name" value="VPA0735-like"/>
    <property type="match status" value="1"/>
</dbReference>
<gene>
    <name evidence="4" type="ORF">CA13_18510</name>
</gene>